<name>M1U3I1_9CAUD</name>
<dbReference type="RefSeq" id="YP_007677185.1">
    <property type="nucleotide sequence ID" value="NC_020874.1"/>
</dbReference>
<gene>
    <name evidence="1" type="ORF">PRSG_00052</name>
</gene>
<protein>
    <submittedName>
        <fullName evidence="1">Uncharacterized protein</fullName>
    </submittedName>
</protein>
<dbReference type="OrthoDB" id="35372at10239"/>
<proteinExistence type="predicted"/>
<evidence type="ECO:0000313" key="2">
    <source>
        <dbReference type="Proteomes" id="UP000201392"/>
    </source>
</evidence>
<dbReference type="KEGG" id="vg:15013416"/>
<accession>M1U3I1</accession>
<dbReference type="EMBL" id="HQ332137">
    <property type="protein sequence ID" value="AGG54603.1"/>
    <property type="molecule type" value="Genomic_DNA"/>
</dbReference>
<sequence>MNHGQRLRKLKARWLKGGSTPPLAIAHAMSGALLTMNCYTLNPTQQKVINAVSKSERRTPAQVVSMLLDQGLDFFYCEHSAPYAPYVDADTFDKVLNKDIKRAA</sequence>
<dbReference type="Proteomes" id="UP000201392">
    <property type="component" value="Segment"/>
</dbReference>
<evidence type="ECO:0000313" key="1">
    <source>
        <dbReference type="EMBL" id="AGG54603.1"/>
    </source>
</evidence>
<keyword evidence="2" id="KW-1185">Reference proteome</keyword>
<dbReference type="GeneID" id="15013416"/>
<reference evidence="1 2" key="1">
    <citation type="submission" date="2010-09" db="EMBL/GenBank/DDBJ databases">
        <title>The Genome Sequence of Prochlorococcus phage P-SSP3.</title>
        <authorList>
            <consortium name="The Broad Institute Genome Sequencing Platform"/>
            <person name="Henn M.R."/>
            <person name="Sullivan M.S."/>
            <person name="Osburne M.S."/>
            <person name="Levin J."/>
            <person name="Malboeuf C."/>
            <person name="Casali M."/>
            <person name="Russ C."/>
            <person name="Lennon N."/>
            <person name="Chapman S.B."/>
            <person name="Erlich R."/>
            <person name="Young S.K."/>
            <person name="Yandava C."/>
            <person name="Zeng Q."/>
            <person name="Alvarado L."/>
            <person name="Anderson S."/>
            <person name="Berlin A."/>
            <person name="Chen Z."/>
            <person name="Freedman E."/>
            <person name="Gellesch M."/>
            <person name="Goldberg J."/>
            <person name="Green L."/>
            <person name="Griggs A."/>
            <person name="Gujja S."/>
            <person name="Heilman E.R."/>
            <person name="Heiman D."/>
            <person name="Hollinger A."/>
            <person name="Howarth C."/>
            <person name="Larson L."/>
            <person name="Mehta T."/>
            <person name="Pearson M."/>
            <person name="Roberts A."/>
            <person name="Ryan E."/>
            <person name="Saif S."/>
            <person name="Shea T."/>
            <person name="Shenoy N."/>
            <person name="Sisk P."/>
            <person name="Stolte C."/>
            <person name="Sykes S."/>
            <person name="White J."/>
            <person name="Yu Q."/>
            <person name="Coleman M.L."/>
            <person name="Huang K.H."/>
            <person name="Weigele P.R."/>
            <person name="DeFrancesco A.S."/>
            <person name="Kern S.E."/>
            <person name="Thompson L.R."/>
            <person name="Fu R."/>
            <person name="Hombeck B."/>
            <person name="Chisholm S.W."/>
            <person name="Haas B."/>
            <person name="Nusbaum C."/>
            <person name="Birren B."/>
        </authorList>
    </citation>
    <scope>NUCLEOTIDE SEQUENCE [LARGE SCALE GENOMIC DNA]</scope>
    <source>
        <strain evidence="1 2">P-SSP3</strain>
    </source>
</reference>
<organism evidence="1 2">
    <name type="scientific">Prochlorococcus phage P-SSP3</name>
    <dbReference type="NCBI Taxonomy" id="382273"/>
    <lineage>
        <taxon>Viruses</taxon>
        <taxon>Duplodnaviria</taxon>
        <taxon>Heunggongvirae</taxon>
        <taxon>Uroviricota</taxon>
        <taxon>Caudoviricetes</taxon>
        <taxon>Autographivirales</taxon>
        <taxon>Sechaudvirinae</taxon>
        <taxon>Tritonvirus</taxon>
        <taxon>Tritonvirus PSSP3</taxon>
    </lineage>
</organism>